<feature type="signal peptide" evidence="3">
    <location>
        <begin position="1"/>
        <end position="15"/>
    </location>
</feature>
<accession>A0A075AXJ8</accession>
<feature type="region of interest" description="Disordered" evidence="2">
    <location>
        <begin position="210"/>
        <end position="296"/>
    </location>
</feature>
<dbReference type="Proteomes" id="UP000030755">
    <property type="component" value="Unassembled WGS sequence"/>
</dbReference>
<evidence type="ECO:0000256" key="2">
    <source>
        <dbReference type="SAM" id="MobiDB-lite"/>
    </source>
</evidence>
<feature type="coiled-coil region" evidence="1">
    <location>
        <begin position="57"/>
        <end position="87"/>
    </location>
</feature>
<keyword evidence="3" id="KW-0732">Signal</keyword>
<dbReference type="AlphaFoldDB" id="A0A075AXJ8"/>
<reference evidence="4 5" key="1">
    <citation type="journal article" date="2013" name="Curr. Biol.">
        <title>Shared signatures of parasitism and phylogenomics unite Cryptomycota and microsporidia.</title>
        <authorList>
            <person name="James T.Y."/>
            <person name="Pelin A."/>
            <person name="Bonen L."/>
            <person name="Ahrendt S."/>
            <person name="Sain D."/>
            <person name="Corradi N."/>
            <person name="Stajich J.E."/>
        </authorList>
    </citation>
    <scope>NUCLEOTIDE SEQUENCE [LARGE SCALE GENOMIC DNA]</scope>
    <source>
        <strain evidence="4 5">CSF55</strain>
    </source>
</reference>
<evidence type="ECO:0000256" key="1">
    <source>
        <dbReference type="SAM" id="Coils"/>
    </source>
</evidence>
<feature type="compositionally biased region" description="Polar residues" evidence="2">
    <location>
        <begin position="329"/>
        <end position="346"/>
    </location>
</feature>
<sequence length="475" mass="53660">MKLLSILICAPLILSQIIPVAVGTAATGMVGAGVGMNKEEQLHEKYDDVLKKAASMLEVLRRQGKDIQQNIEAVENVIANLKALQENPELIHSMSPGIVDPGQKFQNEPNAQMLQTDEGWADDQEPYPEQHMYMQHMNDPHSNEYQGENVGNWDSIKAPDYSKVHLGAVDKKSQALHEDSRFQEKYNMYGNPYAKYYGDSNYDKYEKYNSAQKEQSYDEYNSPSAMHDVPSQYDSPQKTDYHYNSPYFGYENESDDFGSSDGYVQQVPVSKNRSDTKTAQKLESGSKQEEGNPDPKQVVDEYLESKQAFSDPVETKQESKQVNEPVESKQATVESKQYTGKQNNGDANPEKVAAKLQPEDPEVNNLLKLDFFGGVSDKCLTNPISDIATTKSTEKKFNTQITKDRKIQSMRLRKVPKDTTIEFQADEKYVVKLLVKHEIIDAKICSFDEADGETIKIEKSVDSKLQGVKIQMNKK</sequence>
<feature type="chain" id="PRO_5012294303" evidence="3">
    <location>
        <begin position="16"/>
        <end position="475"/>
    </location>
</feature>
<feature type="compositionally biased region" description="Basic and acidic residues" evidence="2">
    <location>
        <begin position="272"/>
        <end position="290"/>
    </location>
</feature>
<feature type="region of interest" description="Disordered" evidence="2">
    <location>
        <begin position="309"/>
        <end position="349"/>
    </location>
</feature>
<proteinExistence type="predicted"/>
<evidence type="ECO:0000313" key="4">
    <source>
        <dbReference type="EMBL" id="EPZ34972.1"/>
    </source>
</evidence>
<dbReference type="EMBL" id="KE560902">
    <property type="protein sequence ID" value="EPZ34972.1"/>
    <property type="molecule type" value="Genomic_DNA"/>
</dbReference>
<dbReference type="HOGENOM" id="CLU_575094_0_0_1"/>
<keyword evidence="1" id="KW-0175">Coiled coil</keyword>
<evidence type="ECO:0000256" key="3">
    <source>
        <dbReference type="SAM" id="SignalP"/>
    </source>
</evidence>
<keyword evidence="5" id="KW-1185">Reference proteome</keyword>
<gene>
    <name evidence="4" type="ORF">O9G_004568</name>
</gene>
<protein>
    <submittedName>
        <fullName evidence="4">Uncharacterized protein</fullName>
    </submittedName>
</protein>
<feature type="compositionally biased region" description="Polar residues" evidence="2">
    <location>
        <begin position="210"/>
        <end position="224"/>
    </location>
</feature>
<organism evidence="4 5">
    <name type="scientific">Rozella allomycis (strain CSF55)</name>
    <dbReference type="NCBI Taxonomy" id="988480"/>
    <lineage>
        <taxon>Eukaryota</taxon>
        <taxon>Fungi</taxon>
        <taxon>Fungi incertae sedis</taxon>
        <taxon>Cryptomycota</taxon>
        <taxon>Cryptomycota incertae sedis</taxon>
        <taxon>Rozella</taxon>
    </lineage>
</organism>
<name>A0A075AXJ8_ROZAC</name>
<evidence type="ECO:0000313" key="5">
    <source>
        <dbReference type="Proteomes" id="UP000030755"/>
    </source>
</evidence>